<evidence type="ECO:0000313" key="4">
    <source>
        <dbReference type="Proteomes" id="UP000553776"/>
    </source>
</evidence>
<reference evidence="3 4" key="1">
    <citation type="submission" date="2020-08" db="EMBL/GenBank/DDBJ databases">
        <title>Cohnella phylogeny.</title>
        <authorList>
            <person name="Dunlap C."/>
        </authorList>
    </citation>
    <scope>NUCLEOTIDE SEQUENCE [LARGE SCALE GENOMIC DNA]</scope>
    <source>
        <strain evidence="3 4">DSM 25239</strain>
    </source>
</reference>
<evidence type="ECO:0000256" key="2">
    <source>
        <dbReference type="SAM" id="Phobius"/>
    </source>
</evidence>
<accession>A0A841TWH3</accession>
<dbReference type="Proteomes" id="UP000553776">
    <property type="component" value="Unassembled WGS sequence"/>
</dbReference>
<feature type="compositionally biased region" description="Basic residues" evidence="1">
    <location>
        <begin position="214"/>
        <end position="226"/>
    </location>
</feature>
<feature type="region of interest" description="Disordered" evidence="1">
    <location>
        <begin position="204"/>
        <end position="226"/>
    </location>
</feature>
<protein>
    <submittedName>
        <fullName evidence="3">Pilus assembly protein</fullName>
    </submittedName>
</protein>
<dbReference type="EMBL" id="JACJVR010000012">
    <property type="protein sequence ID" value="MBB6690523.1"/>
    <property type="molecule type" value="Genomic_DNA"/>
</dbReference>
<comment type="caution">
    <text evidence="3">The sequence shown here is derived from an EMBL/GenBank/DDBJ whole genome shotgun (WGS) entry which is preliminary data.</text>
</comment>
<evidence type="ECO:0000313" key="3">
    <source>
        <dbReference type="EMBL" id="MBB6690523.1"/>
    </source>
</evidence>
<proteinExistence type="predicted"/>
<organism evidence="3 4">
    <name type="scientific">Cohnella xylanilytica</name>
    <dbReference type="NCBI Taxonomy" id="557555"/>
    <lineage>
        <taxon>Bacteria</taxon>
        <taxon>Bacillati</taxon>
        <taxon>Bacillota</taxon>
        <taxon>Bacilli</taxon>
        <taxon>Bacillales</taxon>
        <taxon>Paenibacillaceae</taxon>
        <taxon>Cohnella</taxon>
    </lineage>
</organism>
<evidence type="ECO:0000256" key="1">
    <source>
        <dbReference type="SAM" id="MobiDB-lite"/>
    </source>
</evidence>
<feature type="region of interest" description="Disordered" evidence="1">
    <location>
        <begin position="103"/>
        <end position="137"/>
    </location>
</feature>
<keyword evidence="2" id="KW-0472">Membrane</keyword>
<dbReference type="AlphaFoldDB" id="A0A841TWH3"/>
<keyword evidence="2" id="KW-1133">Transmembrane helix</keyword>
<name>A0A841TWH3_9BACL</name>
<dbReference type="RefSeq" id="WP_185134556.1">
    <property type="nucleotide sequence ID" value="NZ_BORM01000022.1"/>
</dbReference>
<keyword evidence="2" id="KW-0812">Transmembrane</keyword>
<sequence length="226" mass="24520">MARLRLARLRLDSAGSASLEAAMVFPVILLSTFLILFFALYVGQKAIVYYGASVAGERAAFNWSNSAKELRTGAYPEGSHDGLYWRMLDDGLLGGLFGTATSENGAESGDPAGESSGDDSLTGRKLRTPAESMASSAEGSLNYENKYLVRRIRTEAVLPAVPEPLRAFRGTNAISASPSAIVVEPAEFIRSFDLVRYYAEKMKSRGDGETSFRSKAKSVLLRRKTE</sequence>
<keyword evidence="4" id="KW-1185">Reference proteome</keyword>
<feature type="transmembrane region" description="Helical" evidence="2">
    <location>
        <begin position="21"/>
        <end position="43"/>
    </location>
</feature>
<gene>
    <name evidence="3" type="ORF">H7B90_03820</name>
</gene>